<dbReference type="GO" id="GO:0000272">
    <property type="term" value="P:polysaccharide catabolic process"/>
    <property type="evidence" value="ECO:0007669"/>
    <property type="project" value="TreeGrafter"/>
</dbReference>
<comment type="caution">
    <text evidence="1">The sequence shown here is derived from an EMBL/GenBank/DDBJ whole genome shotgun (WGS) entry which is preliminary data.</text>
</comment>
<dbReference type="Proteomes" id="UP001218218">
    <property type="component" value="Unassembled WGS sequence"/>
</dbReference>
<evidence type="ECO:0000313" key="1">
    <source>
        <dbReference type="EMBL" id="KAJ7343774.1"/>
    </source>
</evidence>
<evidence type="ECO:0000313" key="2">
    <source>
        <dbReference type="Proteomes" id="UP001218218"/>
    </source>
</evidence>
<organism evidence="1 2">
    <name type="scientific">Mycena albidolilacea</name>
    <dbReference type="NCBI Taxonomy" id="1033008"/>
    <lineage>
        <taxon>Eukaryota</taxon>
        <taxon>Fungi</taxon>
        <taxon>Dikarya</taxon>
        <taxon>Basidiomycota</taxon>
        <taxon>Agaricomycotina</taxon>
        <taxon>Agaricomycetes</taxon>
        <taxon>Agaricomycetidae</taxon>
        <taxon>Agaricales</taxon>
        <taxon>Marasmiineae</taxon>
        <taxon>Mycenaceae</taxon>
        <taxon>Mycena</taxon>
    </lineage>
</organism>
<gene>
    <name evidence="1" type="ORF">DFH08DRAFT_214734</name>
</gene>
<sequence>MQCLDVICSLSDFLRIPITHLFLPSHCRRDINTTAKSAVTTVAVRWHRQSRTLSTQTNMAPSIHVDPAGHVAPVDRQIYSGFTEHMGRCMYSGLYDPDN</sequence>
<keyword evidence="2" id="KW-1185">Reference proteome</keyword>
<dbReference type="PANTHER" id="PTHR43576">
    <property type="entry name" value="ALPHA-L-ARABINOFURANOSIDASE C-RELATED"/>
    <property type="match status" value="1"/>
</dbReference>
<dbReference type="AlphaFoldDB" id="A0AAD6ZY12"/>
<dbReference type="PANTHER" id="PTHR43576:SF3">
    <property type="entry name" value="ALPHA-L-ARABINOFURANOSIDASE C"/>
    <property type="match status" value="1"/>
</dbReference>
<proteinExistence type="predicted"/>
<reference evidence="1" key="1">
    <citation type="submission" date="2023-03" db="EMBL/GenBank/DDBJ databases">
        <title>Massive genome expansion in bonnet fungi (Mycena s.s.) driven by repeated elements and novel gene families across ecological guilds.</title>
        <authorList>
            <consortium name="Lawrence Berkeley National Laboratory"/>
            <person name="Harder C.B."/>
            <person name="Miyauchi S."/>
            <person name="Viragh M."/>
            <person name="Kuo A."/>
            <person name="Thoen E."/>
            <person name="Andreopoulos B."/>
            <person name="Lu D."/>
            <person name="Skrede I."/>
            <person name="Drula E."/>
            <person name="Henrissat B."/>
            <person name="Morin E."/>
            <person name="Kohler A."/>
            <person name="Barry K."/>
            <person name="LaButti K."/>
            <person name="Morin E."/>
            <person name="Salamov A."/>
            <person name="Lipzen A."/>
            <person name="Mereny Z."/>
            <person name="Hegedus B."/>
            <person name="Baldrian P."/>
            <person name="Stursova M."/>
            <person name="Weitz H."/>
            <person name="Taylor A."/>
            <person name="Grigoriev I.V."/>
            <person name="Nagy L.G."/>
            <person name="Martin F."/>
            <person name="Kauserud H."/>
        </authorList>
    </citation>
    <scope>NUCLEOTIDE SEQUENCE</scope>
    <source>
        <strain evidence="1">CBHHK002</strain>
    </source>
</reference>
<protein>
    <submittedName>
        <fullName evidence="1">Uncharacterized protein</fullName>
    </submittedName>
</protein>
<dbReference type="EMBL" id="JARIHO010000022">
    <property type="protein sequence ID" value="KAJ7343774.1"/>
    <property type="molecule type" value="Genomic_DNA"/>
</dbReference>
<accession>A0AAD6ZY12</accession>
<name>A0AAD6ZY12_9AGAR</name>